<evidence type="ECO:0000313" key="1">
    <source>
        <dbReference type="EMBL" id="TGA97668.1"/>
    </source>
</evidence>
<dbReference type="Gene3D" id="3.30.70.120">
    <property type="match status" value="1"/>
</dbReference>
<reference evidence="1 2" key="1">
    <citation type="journal article" date="2015" name="Int. J. Syst. Evol. Microbiol.">
        <title>Sporolactobacillus shoreae sp. nov. and Sporolactobacillus spathodeae sp. nov., two spore-forming lactic acid bacteria isolated from tree barks in Thailand.</title>
        <authorList>
            <person name="Thamacharoensuk T."/>
            <person name="Kitahara M."/>
            <person name="Ohkuma M."/>
            <person name="Thongchul N."/>
            <person name="Tanasupawat S."/>
        </authorList>
    </citation>
    <scope>NUCLEOTIDE SEQUENCE [LARGE SCALE GENOMIC DNA]</scope>
    <source>
        <strain evidence="1 2">BK92</strain>
    </source>
</reference>
<dbReference type="PANTHER" id="PTHR41774">
    <property type="match status" value="1"/>
</dbReference>
<dbReference type="RefSeq" id="WP_135348878.1">
    <property type="nucleotide sequence ID" value="NZ_SRJD01000012.1"/>
</dbReference>
<keyword evidence="2" id="KW-1185">Reference proteome</keyword>
<proteinExistence type="predicted"/>
<dbReference type="SUPFAM" id="SSF102705">
    <property type="entry name" value="NIF3 (NGG1p interacting factor 3)-like"/>
    <property type="match status" value="1"/>
</dbReference>
<dbReference type="Proteomes" id="UP000298347">
    <property type="component" value="Unassembled WGS sequence"/>
</dbReference>
<protein>
    <submittedName>
        <fullName evidence="1">Cytochrome C biogenesis protein</fullName>
    </submittedName>
</protein>
<accession>A0A4Z0GNW7</accession>
<gene>
    <name evidence="1" type="ORF">E4665_11235</name>
</gene>
<dbReference type="GO" id="GO:0010038">
    <property type="term" value="P:response to metal ion"/>
    <property type="evidence" value="ECO:0007669"/>
    <property type="project" value="InterPro"/>
</dbReference>
<dbReference type="EMBL" id="SRJD01000012">
    <property type="protein sequence ID" value="TGA97668.1"/>
    <property type="molecule type" value="Genomic_DNA"/>
</dbReference>
<dbReference type="OrthoDB" id="1690807at2"/>
<comment type="caution">
    <text evidence="1">The sequence shown here is derived from an EMBL/GenBank/DDBJ whole genome shotgun (WGS) entry which is preliminary data.</text>
</comment>
<dbReference type="Pfam" id="PF03091">
    <property type="entry name" value="CutA1"/>
    <property type="match status" value="1"/>
</dbReference>
<organism evidence="1 2">
    <name type="scientific">Sporolactobacillus shoreae</name>
    <dbReference type="NCBI Taxonomy" id="1465501"/>
    <lineage>
        <taxon>Bacteria</taxon>
        <taxon>Bacillati</taxon>
        <taxon>Bacillota</taxon>
        <taxon>Bacilli</taxon>
        <taxon>Bacillales</taxon>
        <taxon>Sporolactobacillaceae</taxon>
        <taxon>Sporolactobacillus</taxon>
    </lineage>
</organism>
<dbReference type="InterPro" id="IPR036069">
    <property type="entry name" value="DUF34/NIF3_sf"/>
</dbReference>
<dbReference type="PANTHER" id="PTHR41774:SF1">
    <property type="entry name" value="NGG1P INTERACTING FACTOR NIF3"/>
    <property type="match status" value="1"/>
</dbReference>
<evidence type="ECO:0000313" key="2">
    <source>
        <dbReference type="Proteomes" id="UP000298347"/>
    </source>
</evidence>
<dbReference type="InterPro" id="IPR004323">
    <property type="entry name" value="Ion_tolerance_CutA"/>
</dbReference>
<dbReference type="AlphaFoldDB" id="A0A4Z0GNW7"/>
<name>A0A4Z0GNW7_9BACL</name>
<dbReference type="InterPro" id="IPR015867">
    <property type="entry name" value="N-reg_PII/ATP_PRibTrfase_C"/>
</dbReference>
<sequence length="105" mass="11941">MKCDVCKIEVLIPEAYIVPLRDKLNELGILKVGKYDHVISYSEVRGYWRPLEGASPYDGEIGKISSGTECKMEFRCPYDAVNEVKKVIQSVHPYEEPIINVLPLL</sequence>